<evidence type="ECO:0000313" key="3">
    <source>
        <dbReference type="Proteomes" id="UP000224634"/>
    </source>
</evidence>
<gene>
    <name evidence="2" type="ORF">AJ80_02961</name>
</gene>
<feature type="signal peptide" evidence="1">
    <location>
        <begin position="1"/>
        <end position="17"/>
    </location>
</feature>
<proteinExistence type="predicted"/>
<dbReference type="Proteomes" id="UP000224634">
    <property type="component" value="Unassembled WGS sequence"/>
</dbReference>
<reference evidence="2 3" key="1">
    <citation type="submission" date="2017-10" db="EMBL/GenBank/DDBJ databases">
        <title>Comparative genomics in systemic dimorphic fungi from Ajellomycetaceae.</title>
        <authorList>
            <person name="Munoz J.F."/>
            <person name="Mcewen J.G."/>
            <person name="Clay O.K."/>
            <person name="Cuomo C.A."/>
        </authorList>
    </citation>
    <scope>NUCLEOTIDE SEQUENCE [LARGE SCALE GENOMIC DNA]</scope>
    <source>
        <strain evidence="2 3">UAMH7299</strain>
    </source>
</reference>
<keyword evidence="1" id="KW-0732">Signal</keyword>
<feature type="chain" id="PRO_5013016156" description="Ig-like domain-containing protein" evidence="1">
    <location>
        <begin position="18"/>
        <end position="221"/>
    </location>
</feature>
<organism evidence="2 3">
    <name type="scientific">Polytolypa hystricis (strain UAMH7299)</name>
    <dbReference type="NCBI Taxonomy" id="1447883"/>
    <lineage>
        <taxon>Eukaryota</taxon>
        <taxon>Fungi</taxon>
        <taxon>Dikarya</taxon>
        <taxon>Ascomycota</taxon>
        <taxon>Pezizomycotina</taxon>
        <taxon>Eurotiomycetes</taxon>
        <taxon>Eurotiomycetidae</taxon>
        <taxon>Onygenales</taxon>
        <taxon>Onygenales incertae sedis</taxon>
        <taxon>Polytolypa</taxon>
    </lineage>
</organism>
<name>A0A2B7YPY1_POLH7</name>
<comment type="caution">
    <text evidence="2">The sequence shown here is derived from an EMBL/GenBank/DDBJ whole genome shotgun (WGS) entry which is preliminary data.</text>
</comment>
<protein>
    <recommendedName>
        <fullName evidence="4">Ig-like domain-containing protein</fullName>
    </recommendedName>
</protein>
<accession>A0A2B7YPY1</accession>
<keyword evidence="3" id="KW-1185">Reference proteome</keyword>
<dbReference type="OrthoDB" id="3641682at2759"/>
<dbReference type="AlphaFoldDB" id="A0A2B7YPY1"/>
<evidence type="ECO:0008006" key="4">
    <source>
        <dbReference type="Google" id="ProtNLM"/>
    </source>
</evidence>
<evidence type="ECO:0000256" key="1">
    <source>
        <dbReference type="SAM" id="SignalP"/>
    </source>
</evidence>
<dbReference type="EMBL" id="PDNA01000031">
    <property type="protein sequence ID" value="PGH22912.1"/>
    <property type="molecule type" value="Genomic_DNA"/>
</dbReference>
<sequence length="221" mass="23670">MTFSTFFVAMLASVALAAPTSPLNTSPLESRQMIPGCFPSSETRLVGNGDPWQHYKYVQLTLRNGCAEADSCETSASQVQGLATSWSATITGAGWIGGGYAVTEYTESGQTGTCTASTGNAVCVWWRFAHTAYRVQRFENTCRASDGGSLVPVGASYVITSPNANNLGSSYICGVGSQCKSPGHQFWSIDLIQGGPQDYSYDDAHERAVFRVPAVSQDNWF</sequence>
<evidence type="ECO:0000313" key="2">
    <source>
        <dbReference type="EMBL" id="PGH22912.1"/>
    </source>
</evidence>